<dbReference type="HAMAP" id="MF_01139">
    <property type="entry name" value="ISPT"/>
    <property type="match status" value="1"/>
</dbReference>
<dbReference type="InterPro" id="IPR001441">
    <property type="entry name" value="UPP_synth-like"/>
</dbReference>
<dbReference type="GO" id="GO:0045547">
    <property type="term" value="F:ditrans,polycis-polyprenyl diphosphate synthase [(2E,6E)-farnesyl diphosphate specific] activity"/>
    <property type="evidence" value="ECO:0007669"/>
    <property type="project" value="TreeGrafter"/>
</dbReference>
<dbReference type="PANTHER" id="PTHR10291">
    <property type="entry name" value="DEHYDRODOLICHYL DIPHOSPHATE SYNTHASE FAMILY MEMBER"/>
    <property type="match status" value="1"/>
</dbReference>
<feature type="active site" evidence="2">
    <location>
        <position position="30"/>
    </location>
</feature>
<dbReference type="FunFam" id="3.40.1180.10:FF:000001">
    <property type="entry name" value="(2E,6E)-farnesyl-diphosphate-specific ditrans,polycis-undecaprenyl-diphosphate synthase"/>
    <property type="match status" value="1"/>
</dbReference>
<dbReference type="PANTHER" id="PTHR10291:SF0">
    <property type="entry name" value="DEHYDRODOLICHYL DIPHOSPHATE SYNTHASE 2"/>
    <property type="match status" value="1"/>
</dbReference>
<dbReference type="STRING" id="501571.GCA_900143195_03082"/>
<feature type="binding site" evidence="2">
    <location>
        <position position="81"/>
    </location>
    <ligand>
        <name>substrate</name>
    </ligand>
</feature>
<feature type="binding site" evidence="2">
    <location>
        <begin position="31"/>
        <end position="34"/>
    </location>
    <ligand>
        <name>substrate</name>
    </ligand>
</feature>
<feature type="binding site" evidence="2">
    <location>
        <position position="219"/>
    </location>
    <ligand>
        <name>Mg(2+)</name>
        <dbReference type="ChEBI" id="CHEBI:18420"/>
    </ligand>
</feature>
<dbReference type="InterPro" id="IPR036424">
    <property type="entry name" value="UPP_synth-like_sf"/>
</dbReference>
<dbReference type="CDD" id="cd00475">
    <property type="entry name" value="Cis_IPPS"/>
    <property type="match status" value="1"/>
</dbReference>
<dbReference type="NCBIfam" id="NF011405">
    <property type="entry name" value="PRK14830.1"/>
    <property type="match status" value="1"/>
</dbReference>
<dbReference type="NCBIfam" id="TIGR00055">
    <property type="entry name" value="uppS"/>
    <property type="match status" value="1"/>
</dbReference>
<evidence type="ECO:0000256" key="2">
    <source>
        <dbReference type="HAMAP-Rule" id="MF_01139"/>
    </source>
</evidence>
<comment type="function">
    <text evidence="2">Catalyzes the condensation of isopentenyl diphosphate (IPP) with allylic pyrophosphates generating different type of terpenoids.</text>
</comment>
<keyword evidence="1 2" id="KW-0808">Transferase</keyword>
<feature type="binding site" evidence="2">
    <location>
        <position position="200"/>
    </location>
    <ligand>
        <name>substrate</name>
    </ligand>
</feature>
<dbReference type="Gene3D" id="3.40.1180.10">
    <property type="entry name" value="Decaprenyl diphosphate synthase-like"/>
    <property type="match status" value="1"/>
</dbReference>
<gene>
    <name evidence="3" type="ORF">B5F15_10475</name>
</gene>
<dbReference type="RefSeq" id="WP_087415311.1">
    <property type="nucleotide sequence ID" value="NZ_NFKL01000014.1"/>
</dbReference>
<comment type="subunit">
    <text evidence="2">Homodimer.</text>
</comment>
<feature type="binding site" evidence="2">
    <location>
        <begin position="206"/>
        <end position="208"/>
    </location>
    <ligand>
        <name>substrate</name>
    </ligand>
</feature>
<dbReference type="Proteomes" id="UP000195326">
    <property type="component" value="Unassembled WGS sequence"/>
</dbReference>
<dbReference type="SUPFAM" id="SSF64005">
    <property type="entry name" value="Undecaprenyl diphosphate synthase"/>
    <property type="match status" value="1"/>
</dbReference>
<feature type="binding site" evidence="2">
    <location>
        <begin position="75"/>
        <end position="77"/>
    </location>
    <ligand>
        <name>substrate</name>
    </ligand>
</feature>
<organism evidence="3 4">
    <name type="scientific">Butyricicoccus pullicaecorum</name>
    <dbReference type="NCBI Taxonomy" id="501571"/>
    <lineage>
        <taxon>Bacteria</taxon>
        <taxon>Bacillati</taxon>
        <taxon>Bacillota</taxon>
        <taxon>Clostridia</taxon>
        <taxon>Eubacteriales</taxon>
        <taxon>Butyricicoccaceae</taxon>
        <taxon>Butyricicoccus</taxon>
    </lineage>
</organism>
<dbReference type="AlphaFoldDB" id="A0A1Y4LMY9"/>
<name>A0A1Y4LMY9_9FIRM</name>
<keyword evidence="2" id="KW-0460">Magnesium</keyword>
<accession>A0A1Y4LMY9</accession>
<comment type="similarity">
    <text evidence="2">Belongs to the UPP synthase family.</text>
</comment>
<dbReference type="InterPro" id="IPR018520">
    <property type="entry name" value="UPP_synth-like_CS"/>
</dbReference>
<reference evidence="4" key="1">
    <citation type="submission" date="2017-04" db="EMBL/GenBank/DDBJ databases">
        <title>Function of individual gut microbiota members based on whole genome sequencing of pure cultures obtained from chicken caecum.</title>
        <authorList>
            <person name="Medvecky M."/>
            <person name="Cejkova D."/>
            <person name="Polansky O."/>
            <person name="Karasova D."/>
            <person name="Kubasova T."/>
            <person name="Cizek A."/>
            <person name="Rychlik I."/>
        </authorList>
    </citation>
    <scope>NUCLEOTIDE SEQUENCE [LARGE SCALE GENOMIC DNA]</scope>
    <source>
        <strain evidence="4">An179</strain>
    </source>
</reference>
<comment type="caution">
    <text evidence="3">The sequence shown here is derived from an EMBL/GenBank/DDBJ whole genome shotgun (WGS) entry which is preliminary data.</text>
</comment>
<dbReference type="PROSITE" id="PS01066">
    <property type="entry name" value="UPP_SYNTHASE"/>
    <property type="match status" value="1"/>
</dbReference>
<sequence>MGIFDRLKGKKPQATGENMPVPRHIAVIMDGNGRWAKKRGLPRKAGHKVGAETFRTIATYCKDIGVQYFTVYAFSTENWKRPQDEVDALMNLFRTYLREAAETMVARGVAVRVLGDLSVLPEDIRRQIDEVHALADTLGENAATASLCINYGGRDEIKNAVRALAKQVQDGTLKPEDITEDSISQNLYTAHMPDPDLIIRPSGEIRTSNFLLWQSAYSEYYFTDVLWPDFSTQDMDAAIADFNRRSRRFGGV</sequence>
<dbReference type="GO" id="GO:0000287">
    <property type="term" value="F:magnesium ion binding"/>
    <property type="evidence" value="ECO:0007669"/>
    <property type="project" value="UniProtKB-UniRule"/>
</dbReference>
<proteinExistence type="inferred from homology"/>
<dbReference type="EC" id="2.5.1.-" evidence="2"/>
<feature type="binding site" evidence="2">
    <location>
        <position position="35"/>
    </location>
    <ligand>
        <name>substrate</name>
    </ligand>
</feature>
<keyword evidence="2" id="KW-0479">Metal-binding</keyword>
<comment type="cofactor">
    <cofactor evidence="2">
        <name>Mg(2+)</name>
        <dbReference type="ChEBI" id="CHEBI:18420"/>
    </cofactor>
    <text evidence="2">Binds 2 magnesium ions per subunit.</text>
</comment>
<feature type="active site" description="Proton acceptor" evidence="2">
    <location>
        <position position="78"/>
    </location>
</feature>
<evidence type="ECO:0000313" key="3">
    <source>
        <dbReference type="EMBL" id="OUP57230.1"/>
    </source>
</evidence>
<evidence type="ECO:0000256" key="1">
    <source>
        <dbReference type="ARBA" id="ARBA00022679"/>
    </source>
</evidence>
<feature type="binding site" evidence="2">
    <location>
        <position position="30"/>
    </location>
    <ligand>
        <name>Mg(2+)</name>
        <dbReference type="ChEBI" id="CHEBI:18420"/>
    </ligand>
</feature>
<feature type="binding site" evidence="2">
    <location>
        <position position="47"/>
    </location>
    <ligand>
        <name>substrate</name>
    </ligand>
</feature>
<dbReference type="EMBL" id="NFKL01000014">
    <property type="protein sequence ID" value="OUP57230.1"/>
    <property type="molecule type" value="Genomic_DNA"/>
</dbReference>
<dbReference type="GO" id="GO:0016094">
    <property type="term" value="P:polyprenol biosynthetic process"/>
    <property type="evidence" value="ECO:0007669"/>
    <property type="project" value="TreeGrafter"/>
</dbReference>
<dbReference type="Pfam" id="PF01255">
    <property type="entry name" value="Prenyltransf"/>
    <property type="match status" value="1"/>
</dbReference>
<feature type="binding site" evidence="2">
    <location>
        <position position="43"/>
    </location>
    <ligand>
        <name>substrate</name>
    </ligand>
</feature>
<protein>
    <recommendedName>
        <fullName evidence="2">Isoprenyl transferase</fullName>
        <ecNumber evidence="2">2.5.1.-</ecNumber>
    </recommendedName>
</protein>
<feature type="binding site" evidence="2">
    <location>
        <position position="79"/>
    </location>
    <ligand>
        <name>substrate</name>
    </ligand>
</feature>
<evidence type="ECO:0000313" key="4">
    <source>
        <dbReference type="Proteomes" id="UP000195326"/>
    </source>
</evidence>